<accession>A0A934SXG0</accession>
<dbReference type="NCBIfam" id="NF010792">
    <property type="entry name" value="PRK14196.1"/>
    <property type="match status" value="1"/>
</dbReference>
<evidence type="ECO:0000256" key="8">
    <source>
        <dbReference type="ARBA" id="ARBA00023136"/>
    </source>
</evidence>
<dbReference type="HAMAP" id="MF_00454">
    <property type="entry name" value="FluC"/>
    <property type="match status" value="1"/>
</dbReference>
<dbReference type="PANTHER" id="PTHR28259:SF1">
    <property type="entry name" value="FLUORIDE EXPORT PROTEIN 1-RELATED"/>
    <property type="match status" value="1"/>
</dbReference>
<evidence type="ECO:0000256" key="5">
    <source>
        <dbReference type="ARBA" id="ARBA00022989"/>
    </source>
</evidence>
<comment type="caution">
    <text evidence="13">The sequence shown here is derived from an EMBL/GenBank/DDBJ whole genome shotgun (WGS) entry which is preliminary data.</text>
</comment>
<comment type="activity regulation">
    <text evidence="12">Na(+) is not transported, but it plays an essential structural role and its presence is essential for fluoride channel function.</text>
</comment>
<feature type="binding site" evidence="12">
    <location>
        <position position="73"/>
    </location>
    <ligand>
        <name>Na(+)</name>
        <dbReference type="ChEBI" id="CHEBI:29101"/>
        <note>structural</note>
    </ligand>
</feature>
<dbReference type="Pfam" id="PF02537">
    <property type="entry name" value="CRCB"/>
    <property type="match status" value="1"/>
</dbReference>
<organism evidence="13 14">
    <name type="scientific">Noviherbaspirillum pedocola</name>
    <dbReference type="NCBI Taxonomy" id="2801341"/>
    <lineage>
        <taxon>Bacteria</taxon>
        <taxon>Pseudomonadati</taxon>
        <taxon>Pseudomonadota</taxon>
        <taxon>Betaproteobacteria</taxon>
        <taxon>Burkholderiales</taxon>
        <taxon>Oxalobacteraceae</taxon>
        <taxon>Noviherbaspirillum</taxon>
    </lineage>
</organism>
<keyword evidence="5 12" id="KW-1133">Transmembrane helix</keyword>
<keyword evidence="12" id="KW-0479">Metal-binding</keyword>
<reference evidence="13" key="1">
    <citation type="submission" date="2021-01" db="EMBL/GenBank/DDBJ databases">
        <title>Genome sequence of strain Noviherbaspirillum sp. DKR-6.</title>
        <authorList>
            <person name="Chaudhary D.K."/>
        </authorList>
    </citation>
    <scope>NUCLEOTIDE SEQUENCE</scope>
    <source>
        <strain evidence="13">DKR-6</strain>
    </source>
</reference>
<dbReference type="RefSeq" id="WP_200594664.1">
    <property type="nucleotide sequence ID" value="NZ_JAEPBG010000009.1"/>
</dbReference>
<comment type="similarity">
    <text evidence="10 12">Belongs to the fluoride channel Fluc/FEX (TC 1.A.43) family.</text>
</comment>
<comment type="subcellular location">
    <subcellularLocation>
        <location evidence="1 12">Cell membrane</location>
        <topology evidence="1 12">Multi-pass membrane protein</topology>
    </subcellularLocation>
</comment>
<evidence type="ECO:0000256" key="12">
    <source>
        <dbReference type="HAMAP-Rule" id="MF_00454"/>
    </source>
</evidence>
<gene>
    <name evidence="12 13" type="primary">crcB</name>
    <name evidence="12" type="synonym">fluC</name>
    <name evidence="13" type="ORF">JJB74_19595</name>
</gene>
<evidence type="ECO:0000256" key="11">
    <source>
        <dbReference type="ARBA" id="ARBA00035585"/>
    </source>
</evidence>
<evidence type="ECO:0000256" key="7">
    <source>
        <dbReference type="ARBA" id="ARBA00023065"/>
    </source>
</evidence>
<sequence length="124" mass="13154">MSWVAVGVGAALGAWLRWGLGLWLNSARHMVPWGTLAANLLGGYLIGIAVAFFQSHSGLPIAWRLFAITGFLGGLTTFSTFSAESMALLQRGQFGWALMHIGMHLIGSIGFCIAGFATQRALAS</sequence>
<dbReference type="NCBIfam" id="TIGR00494">
    <property type="entry name" value="crcB"/>
    <property type="match status" value="1"/>
</dbReference>
<evidence type="ECO:0000256" key="1">
    <source>
        <dbReference type="ARBA" id="ARBA00004651"/>
    </source>
</evidence>
<keyword evidence="3" id="KW-0997">Cell inner membrane</keyword>
<evidence type="ECO:0000313" key="13">
    <source>
        <dbReference type="EMBL" id="MBK4736836.1"/>
    </source>
</evidence>
<comment type="catalytic activity">
    <reaction evidence="11">
        <text>fluoride(in) = fluoride(out)</text>
        <dbReference type="Rhea" id="RHEA:76159"/>
        <dbReference type="ChEBI" id="CHEBI:17051"/>
    </reaction>
    <physiologicalReaction direction="left-to-right" evidence="11">
        <dbReference type="Rhea" id="RHEA:76160"/>
    </physiologicalReaction>
</comment>
<comment type="function">
    <text evidence="12">Fluoride-specific ion channel. Important for reducing fluoride concentration in the cell, thus reducing its toxicity.</text>
</comment>
<dbReference type="GO" id="GO:0140114">
    <property type="term" value="P:cellular detoxification of fluoride"/>
    <property type="evidence" value="ECO:0007669"/>
    <property type="project" value="UniProtKB-UniRule"/>
</dbReference>
<dbReference type="AlphaFoldDB" id="A0A934SXG0"/>
<dbReference type="Proteomes" id="UP000622890">
    <property type="component" value="Unassembled WGS sequence"/>
</dbReference>
<evidence type="ECO:0000256" key="6">
    <source>
        <dbReference type="ARBA" id="ARBA00023053"/>
    </source>
</evidence>
<feature type="binding site" evidence="12">
    <location>
        <position position="76"/>
    </location>
    <ligand>
        <name>Na(+)</name>
        <dbReference type="ChEBI" id="CHEBI:29101"/>
        <note>structural</note>
    </ligand>
</feature>
<keyword evidence="7 12" id="KW-0406">Ion transport</keyword>
<keyword evidence="14" id="KW-1185">Reference proteome</keyword>
<name>A0A934SXG0_9BURK</name>
<evidence type="ECO:0000256" key="3">
    <source>
        <dbReference type="ARBA" id="ARBA00022519"/>
    </source>
</evidence>
<evidence type="ECO:0000256" key="9">
    <source>
        <dbReference type="ARBA" id="ARBA00023303"/>
    </source>
</evidence>
<dbReference type="PANTHER" id="PTHR28259">
    <property type="entry name" value="FLUORIDE EXPORT PROTEIN 1-RELATED"/>
    <property type="match status" value="1"/>
</dbReference>
<keyword evidence="12" id="KW-0813">Transport</keyword>
<feature type="transmembrane region" description="Helical" evidence="12">
    <location>
        <begin position="65"/>
        <end position="83"/>
    </location>
</feature>
<proteinExistence type="inferred from homology"/>
<dbReference type="GO" id="GO:0062054">
    <property type="term" value="F:fluoride channel activity"/>
    <property type="evidence" value="ECO:0007669"/>
    <property type="project" value="UniProtKB-UniRule"/>
</dbReference>
<keyword evidence="2 12" id="KW-1003">Cell membrane</keyword>
<evidence type="ECO:0000256" key="2">
    <source>
        <dbReference type="ARBA" id="ARBA00022475"/>
    </source>
</evidence>
<keyword evidence="4 12" id="KW-0812">Transmembrane</keyword>
<feature type="transmembrane region" description="Helical" evidence="12">
    <location>
        <begin position="95"/>
        <end position="117"/>
    </location>
</feature>
<dbReference type="InterPro" id="IPR003691">
    <property type="entry name" value="FluC"/>
</dbReference>
<keyword evidence="9 12" id="KW-0407">Ion channel</keyword>
<evidence type="ECO:0000256" key="10">
    <source>
        <dbReference type="ARBA" id="ARBA00035120"/>
    </source>
</evidence>
<dbReference type="GO" id="GO:0005886">
    <property type="term" value="C:plasma membrane"/>
    <property type="evidence" value="ECO:0007669"/>
    <property type="project" value="UniProtKB-SubCell"/>
</dbReference>
<feature type="transmembrane region" description="Helical" evidence="12">
    <location>
        <begin position="31"/>
        <end position="53"/>
    </location>
</feature>
<evidence type="ECO:0000256" key="4">
    <source>
        <dbReference type="ARBA" id="ARBA00022692"/>
    </source>
</evidence>
<dbReference type="GO" id="GO:0046872">
    <property type="term" value="F:metal ion binding"/>
    <property type="evidence" value="ECO:0007669"/>
    <property type="project" value="UniProtKB-KW"/>
</dbReference>
<keyword evidence="6 12" id="KW-0915">Sodium</keyword>
<protein>
    <recommendedName>
        <fullName evidence="12">Fluoride-specific ion channel FluC</fullName>
    </recommendedName>
</protein>
<evidence type="ECO:0000313" key="14">
    <source>
        <dbReference type="Proteomes" id="UP000622890"/>
    </source>
</evidence>
<dbReference type="EMBL" id="JAEPBG010000009">
    <property type="protein sequence ID" value="MBK4736836.1"/>
    <property type="molecule type" value="Genomic_DNA"/>
</dbReference>
<keyword evidence="8 12" id="KW-0472">Membrane</keyword>